<evidence type="ECO:0000313" key="1">
    <source>
        <dbReference type="EMBL" id="SET27975.1"/>
    </source>
</evidence>
<proteinExistence type="predicted"/>
<dbReference type="AlphaFoldDB" id="A0A1I0D7R8"/>
<protein>
    <submittedName>
        <fullName evidence="1">Uncharacterized protein</fullName>
    </submittedName>
</protein>
<dbReference type="RefSeq" id="WP_093320132.1">
    <property type="nucleotide sequence ID" value="NZ_FOHV01000014.1"/>
</dbReference>
<evidence type="ECO:0000313" key="2">
    <source>
        <dbReference type="Proteomes" id="UP000242642"/>
    </source>
</evidence>
<reference evidence="2" key="1">
    <citation type="submission" date="2016-10" db="EMBL/GenBank/DDBJ databases">
        <authorList>
            <person name="Varghese N."/>
            <person name="Submissions S."/>
        </authorList>
    </citation>
    <scope>NUCLEOTIDE SEQUENCE [LARGE SCALE GENOMIC DNA]</scope>
    <source>
        <strain evidence="2">DSM 18579</strain>
    </source>
</reference>
<accession>A0A1I0D7R8</accession>
<name>A0A1I0D7R8_9GAMM</name>
<keyword evidence="2" id="KW-1185">Reference proteome</keyword>
<sequence>MKIQPATNSSVIFERLQFLMKSKFRDFKNDFVENEIELAQMHKKIKDELLVENSIRAITCDAFLDILRGNINSGICKLQSYSLVDADCCYNYLTTLWMLSEYEKMPNAMETALKTYPFDEMVLVKLFFYSLIFGDIDFRKSIVANLHKLKIDLCKHGINFDETANVEGFVMRFIDKTQYKEIHRIALSYAQKHKAYIGQVSQPSSNDFSLIFYVVAKPKDIADMNLELSFELSKRGLLESDLVIGFDYDDYDHLDGATN</sequence>
<dbReference type="STRING" id="1123402.SAMN02583745_01875"/>
<organism evidence="1 2">
    <name type="scientific">Thorsellia anophelis DSM 18579</name>
    <dbReference type="NCBI Taxonomy" id="1123402"/>
    <lineage>
        <taxon>Bacteria</taxon>
        <taxon>Pseudomonadati</taxon>
        <taxon>Pseudomonadota</taxon>
        <taxon>Gammaproteobacteria</taxon>
        <taxon>Enterobacterales</taxon>
        <taxon>Thorselliaceae</taxon>
        <taxon>Thorsellia</taxon>
    </lineage>
</organism>
<dbReference type="Proteomes" id="UP000242642">
    <property type="component" value="Unassembled WGS sequence"/>
</dbReference>
<dbReference type="EMBL" id="FOHV01000014">
    <property type="protein sequence ID" value="SET27975.1"/>
    <property type="molecule type" value="Genomic_DNA"/>
</dbReference>
<gene>
    <name evidence="1" type="ORF">SAMN02583745_01875</name>
</gene>